<protein>
    <submittedName>
        <fullName evidence="1">Uncharacterized protein</fullName>
    </submittedName>
</protein>
<sequence length="66" mass="7597">MASHIRAFQSRGDADFHIRHVATIGTSEEKEIPNRAFKQILKRAMDLGISDLAMQHDHYLYGTDKR</sequence>
<gene>
    <name evidence="1" type="ORF">C4B59_09120</name>
</gene>
<dbReference type="Proteomes" id="UP000248329">
    <property type="component" value="Unassembled WGS sequence"/>
</dbReference>
<evidence type="ECO:0000313" key="1">
    <source>
        <dbReference type="EMBL" id="PXF60536.1"/>
    </source>
</evidence>
<reference evidence="1" key="1">
    <citation type="submission" date="2018-01" db="EMBL/GenBank/DDBJ databases">
        <authorList>
            <person name="Krukenberg V."/>
        </authorList>
    </citation>
    <scope>NUCLEOTIDE SEQUENCE</scope>
    <source>
        <strain evidence="1">E20ANME2</strain>
    </source>
</reference>
<organism evidence="1 2">
    <name type="scientific">Candidatus Methanogaster sp</name>
    <dbReference type="NCBI Taxonomy" id="3386292"/>
    <lineage>
        <taxon>Archaea</taxon>
        <taxon>Methanobacteriati</taxon>
        <taxon>Methanobacteriota</taxon>
        <taxon>Stenosarchaea group</taxon>
        <taxon>Methanomicrobia</taxon>
        <taxon>Methanosarcinales</taxon>
        <taxon>ANME-2 cluster</taxon>
        <taxon>Candidatus Methanogasteraceae</taxon>
        <taxon>Candidatus Methanogaster</taxon>
    </lineage>
</organism>
<dbReference type="EMBL" id="PQXF01000015">
    <property type="protein sequence ID" value="PXF60536.1"/>
    <property type="molecule type" value="Genomic_DNA"/>
</dbReference>
<name>A0AC61L2A3_9EURY</name>
<evidence type="ECO:0000313" key="2">
    <source>
        <dbReference type="Proteomes" id="UP000248329"/>
    </source>
</evidence>
<proteinExistence type="predicted"/>
<accession>A0AC61L2A3</accession>
<comment type="caution">
    <text evidence="1">The sequence shown here is derived from an EMBL/GenBank/DDBJ whole genome shotgun (WGS) entry which is preliminary data.</text>
</comment>